<accession>A0A077ZZQ3</accession>
<reference evidence="10 11" key="1">
    <citation type="submission" date="2014-06" db="EMBL/GenBank/DDBJ databases">
        <authorList>
            <person name="Swart Estienne"/>
        </authorList>
    </citation>
    <scope>NUCLEOTIDE SEQUENCE [LARGE SCALE GENOMIC DNA]</scope>
    <source>
        <strain evidence="10 11">130c</strain>
    </source>
</reference>
<evidence type="ECO:0000256" key="2">
    <source>
        <dbReference type="ARBA" id="ARBA00022729"/>
    </source>
</evidence>
<dbReference type="InParanoid" id="A0A077ZZQ3"/>
<evidence type="ECO:0000256" key="4">
    <source>
        <dbReference type="ARBA" id="ARBA00022963"/>
    </source>
</evidence>
<evidence type="ECO:0000313" key="10">
    <source>
        <dbReference type="EMBL" id="CDW75411.1"/>
    </source>
</evidence>
<dbReference type="Pfam" id="PF00561">
    <property type="entry name" value="Abhydrolase_1"/>
    <property type="match status" value="1"/>
</dbReference>
<evidence type="ECO:0000256" key="1">
    <source>
        <dbReference type="ARBA" id="ARBA00010701"/>
    </source>
</evidence>
<keyword evidence="6" id="KW-0325">Glycoprotein</keyword>
<dbReference type="InterPro" id="IPR029058">
    <property type="entry name" value="AB_hydrolase_fold"/>
</dbReference>
<evidence type="ECO:0000256" key="7">
    <source>
        <dbReference type="PIRNR" id="PIRNR000862"/>
    </source>
</evidence>
<dbReference type="PANTHER" id="PTHR11005">
    <property type="entry name" value="LYSOSOMAL ACID LIPASE-RELATED"/>
    <property type="match status" value="1"/>
</dbReference>
<dbReference type="GO" id="GO:0016042">
    <property type="term" value="P:lipid catabolic process"/>
    <property type="evidence" value="ECO:0007669"/>
    <property type="project" value="UniProtKB-KW"/>
</dbReference>
<keyword evidence="3 7" id="KW-0378">Hydrolase</keyword>
<evidence type="ECO:0000256" key="6">
    <source>
        <dbReference type="ARBA" id="ARBA00023180"/>
    </source>
</evidence>
<feature type="domain" description="AB hydrolase-1" evidence="9">
    <location>
        <begin position="103"/>
        <end position="403"/>
    </location>
</feature>
<protein>
    <recommendedName>
        <fullName evidence="7">Lipase</fullName>
    </recommendedName>
</protein>
<keyword evidence="4 7" id="KW-0442">Lipid degradation</keyword>
<dbReference type="GO" id="GO:0016788">
    <property type="term" value="F:hydrolase activity, acting on ester bonds"/>
    <property type="evidence" value="ECO:0007669"/>
    <property type="project" value="InterPro"/>
</dbReference>
<name>A0A077ZZQ3_STYLE</name>
<dbReference type="InterPro" id="IPR000073">
    <property type="entry name" value="AB_hydrolase_1"/>
</dbReference>
<dbReference type="AlphaFoldDB" id="A0A077ZZQ3"/>
<comment type="similarity">
    <text evidence="1 7">Belongs to the AB hydrolase superfamily. Lipase family.</text>
</comment>
<evidence type="ECO:0000256" key="8">
    <source>
        <dbReference type="PIRSR" id="PIRSR000862-1"/>
    </source>
</evidence>
<feature type="active site" description="Charge relay system" evidence="8">
    <location>
        <position position="397"/>
    </location>
</feature>
<dbReference type="EMBL" id="CCKQ01004255">
    <property type="protein sequence ID" value="CDW75411.1"/>
    <property type="molecule type" value="Genomic_DNA"/>
</dbReference>
<keyword evidence="2" id="KW-0732">Signal</keyword>
<evidence type="ECO:0000313" key="11">
    <source>
        <dbReference type="Proteomes" id="UP000039865"/>
    </source>
</evidence>
<dbReference type="FunFam" id="3.40.50.1820:FF:000057">
    <property type="entry name" value="Lipase"/>
    <property type="match status" value="1"/>
</dbReference>
<organism evidence="10 11">
    <name type="scientific">Stylonychia lemnae</name>
    <name type="common">Ciliate</name>
    <dbReference type="NCBI Taxonomy" id="5949"/>
    <lineage>
        <taxon>Eukaryota</taxon>
        <taxon>Sar</taxon>
        <taxon>Alveolata</taxon>
        <taxon>Ciliophora</taxon>
        <taxon>Intramacronucleata</taxon>
        <taxon>Spirotrichea</taxon>
        <taxon>Stichotrichia</taxon>
        <taxon>Sporadotrichida</taxon>
        <taxon>Oxytrichidae</taxon>
        <taxon>Stylonychinae</taxon>
        <taxon>Stylonychia</taxon>
    </lineage>
</organism>
<dbReference type="SUPFAM" id="SSF53474">
    <property type="entry name" value="alpha/beta-Hydrolases"/>
    <property type="match status" value="1"/>
</dbReference>
<evidence type="ECO:0000256" key="5">
    <source>
        <dbReference type="ARBA" id="ARBA00023098"/>
    </source>
</evidence>
<dbReference type="PIRSF" id="PIRSF000862">
    <property type="entry name" value="Steryl_ester_lip"/>
    <property type="match status" value="1"/>
</dbReference>
<evidence type="ECO:0000259" key="9">
    <source>
        <dbReference type="Pfam" id="PF00561"/>
    </source>
</evidence>
<dbReference type="OrthoDB" id="8040642at2759"/>
<proteinExistence type="inferred from homology"/>
<evidence type="ECO:0000256" key="3">
    <source>
        <dbReference type="ARBA" id="ARBA00022801"/>
    </source>
</evidence>
<keyword evidence="11" id="KW-1185">Reference proteome</keyword>
<dbReference type="OMA" id="GTMHQIG"/>
<sequence length="421" mass="47833">MQAGFVSSIIGVLTNFIIYWTFHPDYRTKIYNSINILGQSIVEDVFSSKFPYPVGYNMTIREQIESRGYVYEEHKIQTEDGYILTAFRVPCKKGENADSKTPIQMQHGLFDDGGSWFFNNETLDLSLQLVDQGYDVWSTNSRGTVYSNEHVNLTVNDKAYWDFSYHEMGKYDLPANLNYILNTTNQSQVVYFGHSQGTTQFFLGNSLTKDLSQYYKAFIGFAPVAHVSNSPSPLVKTLDLLEIPDLLLEYFWDLLYLPSIAPVAAPFLHFFPRTVWNFIQTLVGFDKVYHINLGTLPMMARNDVGGTSTKDLMHWIQNFRSGNFAQYDYGADQNMQIYGQKTPPNYDLASLKTTLAHVQILLVAGSDDALVASGDLKILQAALPDNTKTVAVDDYNHLDYMWSADVNSKVNSQVFQFLNSF</sequence>
<dbReference type="Proteomes" id="UP000039865">
    <property type="component" value="Unassembled WGS sequence"/>
</dbReference>
<dbReference type="InterPro" id="IPR025483">
    <property type="entry name" value="Lipase_euk"/>
</dbReference>
<feature type="active site" description="Charge relay system" evidence="8">
    <location>
        <position position="368"/>
    </location>
</feature>
<feature type="active site" description="Nucleophile" evidence="8">
    <location>
        <position position="195"/>
    </location>
</feature>
<keyword evidence="5" id="KW-0443">Lipid metabolism</keyword>
<dbReference type="Gene3D" id="3.40.50.1820">
    <property type="entry name" value="alpha/beta hydrolase"/>
    <property type="match status" value="1"/>
</dbReference>
<gene>
    <name evidence="10" type="primary">Contig7667.g8175</name>
    <name evidence="10" type="ORF">STYLEM_4401</name>
</gene>